<name>A0A1X6PK17_PORUM</name>
<accession>A0A1X6PK17</accession>
<dbReference type="Proteomes" id="UP000218209">
    <property type="component" value="Unassembled WGS sequence"/>
</dbReference>
<evidence type="ECO:0000313" key="2">
    <source>
        <dbReference type="EMBL" id="OSX81191.1"/>
    </source>
</evidence>
<gene>
    <name evidence="2" type="ORF">BU14_0025s0072</name>
</gene>
<dbReference type="AlphaFoldDB" id="A0A1X6PK17"/>
<feature type="compositionally biased region" description="Polar residues" evidence="1">
    <location>
        <begin position="151"/>
        <end position="163"/>
    </location>
</feature>
<proteinExistence type="predicted"/>
<evidence type="ECO:0000313" key="3">
    <source>
        <dbReference type="Proteomes" id="UP000218209"/>
    </source>
</evidence>
<feature type="region of interest" description="Disordered" evidence="1">
    <location>
        <begin position="146"/>
        <end position="172"/>
    </location>
</feature>
<organism evidence="2 3">
    <name type="scientific">Porphyra umbilicalis</name>
    <name type="common">Purple laver</name>
    <name type="synonym">Red alga</name>
    <dbReference type="NCBI Taxonomy" id="2786"/>
    <lineage>
        <taxon>Eukaryota</taxon>
        <taxon>Rhodophyta</taxon>
        <taxon>Bangiophyceae</taxon>
        <taxon>Bangiales</taxon>
        <taxon>Bangiaceae</taxon>
        <taxon>Porphyra</taxon>
    </lineage>
</organism>
<dbReference type="SUPFAM" id="SSF56112">
    <property type="entry name" value="Protein kinase-like (PK-like)"/>
    <property type="match status" value="1"/>
</dbReference>
<sequence>MSDDTSSVSERDLRLSSRACQIALTQWEVALSYRQELATNEPDTTSARDDHAAELHRLRIAYQDAVVKECLASYELFKAEEQLLRCGTHDEILVSKKELGEAKAARSAARSALDEQKMRLEYAERLLVVEKGVGALDVSQRRRIVPCSPSRPASDSVASNQGTAGPGALTSFLFDPTPEERVAAALLPDDLEDDPDAELPRLLACDTTQLNMVQTPERAGGSVPAECTVPVIVGRALLANFGADGEVAVEDKELALSGVPTLLPNNSSRPDFTTGFCLDGSMSSFVPCRIREFKSSSKSCVEVLPQAFCAASAVCVHLVRAGLKPEDAIVPVDVTAGGQMQFGATFLADGTLPLPLILSGALTIGSRRDALLIERFLSKARVHMDKLRTLLQTAQPLDPPLAPVGFLDIPDSVFVKRHCINMDGMVPGRSALLDETLRSWVVNMYHVFARLYERGLKANVCFPLGHAVNVLLPALENNPSWGMFYPDLSRPSTLNPDGLFNLFPPATACVLELYADALRVFISSLHAALVVHGDLYPSNVLWREASSIVIKVIDWDTAFFLRRNKEAPGTWSIPAQQAQMWENTAKWKGKYKASGDPRDLDLFMVDVLDYVVKEHARSIEDNITSPAWELWTEVACASSTGACNAKFRDLQALYLEALRN</sequence>
<reference evidence="2 3" key="1">
    <citation type="submission" date="2017-03" db="EMBL/GenBank/DDBJ databases">
        <title>WGS assembly of Porphyra umbilicalis.</title>
        <authorList>
            <person name="Brawley S.H."/>
            <person name="Blouin N.A."/>
            <person name="Ficko-Blean E."/>
            <person name="Wheeler G.L."/>
            <person name="Lohr M."/>
            <person name="Goodson H.V."/>
            <person name="Jenkins J.W."/>
            <person name="Blaby-Haas C.E."/>
            <person name="Helliwell K.E."/>
            <person name="Chan C."/>
            <person name="Marriage T."/>
            <person name="Bhattacharya D."/>
            <person name="Klein A.S."/>
            <person name="Badis Y."/>
            <person name="Brodie J."/>
            <person name="Cao Y."/>
            <person name="Collen J."/>
            <person name="Dittami S.M."/>
            <person name="Gachon C.M."/>
            <person name="Green B.R."/>
            <person name="Karpowicz S."/>
            <person name="Kim J.W."/>
            <person name="Kudahl U."/>
            <person name="Lin S."/>
            <person name="Michel G."/>
            <person name="Mittag M."/>
            <person name="Olson B.J."/>
            <person name="Pangilinan J."/>
            <person name="Peng Y."/>
            <person name="Qiu H."/>
            <person name="Shu S."/>
            <person name="Singer J.T."/>
            <person name="Smith A.G."/>
            <person name="Sprecher B.N."/>
            <person name="Wagner V."/>
            <person name="Wang W."/>
            <person name="Wang Z.-Y."/>
            <person name="Yan J."/>
            <person name="Yarish C."/>
            <person name="Zoeuner-Riek S."/>
            <person name="Zhuang Y."/>
            <person name="Zou Y."/>
            <person name="Lindquist E.A."/>
            <person name="Grimwood J."/>
            <person name="Barry K."/>
            <person name="Rokhsar D.S."/>
            <person name="Schmutz J."/>
            <person name="Stiller J.W."/>
            <person name="Grossman A.R."/>
            <person name="Prochnik S.E."/>
        </authorList>
    </citation>
    <scope>NUCLEOTIDE SEQUENCE [LARGE SCALE GENOMIC DNA]</scope>
    <source>
        <strain evidence="2">4086291</strain>
    </source>
</reference>
<dbReference type="InterPro" id="IPR011009">
    <property type="entry name" value="Kinase-like_dom_sf"/>
</dbReference>
<evidence type="ECO:0000256" key="1">
    <source>
        <dbReference type="SAM" id="MobiDB-lite"/>
    </source>
</evidence>
<protein>
    <submittedName>
        <fullName evidence="2">Uncharacterized protein</fullName>
    </submittedName>
</protein>
<keyword evidence="3" id="KW-1185">Reference proteome</keyword>
<dbReference type="Gene3D" id="3.90.1200.10">
    <property type="match status" value="1"/>
</dbReference>
<dbReference type="EMBL" id="KV918765">
    <property type="protein sequence ID" value="OSX81191.1"/>
    <property type="molecule type" value="Genomic_DNA"/>
</dbReference>
<dbReference type="OrthoDB" id="4062651at2759"/>